<gene>
    <name evidence="1" type="ORF">C1645_881200</name>
</gene>
<evidence type="ECO:0000313" key="1">
    <source>
        <dbReference type="EMBL" id="RIA82149.1"/>
    </source>
</evidence>
<dbReference type="EMBL" id="QKYT01000700">
    <property type="protein sequence ID" value="RIA82149.1"/>
    <property type="molecule type" value="Genomic_DNA"/>
</dbReference>
<organism evidence="1 2">
    <name type="scientific">Glomus cerebriforme</name>
    <dbReference type="NCBI Taxonomy" id="658196"/>
    <lineage>
        <taxon>Eukaryota</taxon>
        <taxon>Fungi</taxon>
        <taxon>Fungi incertae sedis</taxon>
        <taxon>Mucoromycota</taxon>
        <taxon>Glomeromycotina</taxon>
        <taxon>Glomeromycetes</taxon>
        <taxon>Glomerales</taxon>
        <taxon>Glomeraceae</taxon>
        <taxon>Glomus</taxon>
    </lineage>
</organism>
<sequence>MKKFNAYWKNNIIDNNIRKVMRDINQLRNKAEWMVQRRNKELRLNIDKDEIDWIKTFNFIMLKNEGSTLETTKNFSQENIKKFIENLRKKNILVNEERWNERITRILLEKSMIKNNQLIIHECIKGIFNKKLLEMESHKEIRKEMERLID</sequence>
<evidence type="ECO:0000313" key="2">
    <source>
        <dbReference type="Proteomes" id="UP000265703"/>
    </source>
</evidence>
<keyword evidence="2" id="KW-1185">Reference proteome</keyword>
<proteinExistence type="predicted"/>
<comment type="caution">
    <text evidence="1">The sequence shown here is derived from an EMBL/GenBank/DDBJ whole genome shotgun (WGS) entry which is preliminary data.</text>
</comment>
<reference evidence="1 2" key="1">
    <citation type="submission" date="2018-06" db="EMBL/GenBank/DDBJ databases">
        <title>Comparative genomics reveals the genomic features of Rhizophagus irregularis, R. cerebriforme, R. diaphanum and Gigaspora rosea, and their symbiotic lifestyle signature.</title>
        <authorList>
            <person name="Morin E."/>
            <person name="San Clemente H."/>
            <person name="Chen E.C.H."/>
            <person name="De La Providencia I."/>
            <person name="Hainaut M."/>
            <person name="Kuo A."/>
            <person name="Kohler A."/>
            <person name="Murat C."/>
            <person name="Tang N."/>
            <person name="Roy S."/>
            <person name="Loubradou J."/>
            <person name="Henrissat B."/>
            <person name="Grigoriev I.V."/>
            <person name="Corradi N."/>
            <person name="Roux C."/>
            <person name="Martin F.M."/>
        </authorList>
    </citation>
    <scope>NUCLEOTIDE SEQUENCE [LARGE SCALE GENOMIC DNA]</scope>
    <source>
        <strain evidence="1 2">DAOM 227022</strain>
    </source>
</reference>
<accession>A0A397SBC5</accession>
<protein>
    <submittedName>
        <fullName evidence="1">Uncharacterized protein</fullName>
    </submittedName>
</protein>
<dbReference type="AlphaFoldDB" id="A0A397SBC5"/>
<dbReference type="Proteomes" id="UP000265703">
    <property type="component" value="Unassembled WGS sequence"/>
</dbReference>
<name>A0A397SBC5_9GLOM</name>